<evidence type="ECO:0000313" key="12">
    <source>
        <dbReference type="Proteomes" id="UP001518680"/>
    </source>
</evidence>
<proteinExistence type="predicted"/>
<feature type="transmembrane region" description="Helical" evidence="8">
    <location>
        <begin position="395"/>
        <end position="419"/>
    </location>
</feature>
<feature type="transmembrane region" description="Helical" evidence="8">
    <location>
        <begin position="303"/>
        <end position="334"/>
    </location>
</feature>
<keyword evidence="4 8" id="KW-0812">Transmembrane</keyword>
<organism evidence="10 11">
    <name type="scientific">Corynebacterium macginleyi</name>
    <dbReference type="NCBI Taxonomy" id="38290"/>
    <lineage>
        <taxon>Bacteria</taxon>
        <taxon>Bacillati</taxon>
        <taxon>Actinomycetota</taxon>
        <taxon>Actinomycetes</taxon>
        <taxon>Mycobacteriales</taxon>
        <taxon>Corynebacteriaceae</taxon>
        <taxon>Corynebacterium</taxon>
    </lineage>
</organism>
<dbReference type="PANTHER" id="PTHR32024:SF1">
    <property type="entry name" value="KTR SYSTEM POTASSIUM UPTAKE PROTEIN B"/>
    <property type="match status" value="1"/>
</dbReference>
<reference evidence="10 11" key="1">
    <citation type="submission" date="2018-10" db="EMBL/GenBank/DDBJ databases">
        <title>Corynebacterium macginleyi genome sequencing and assembly of the type strain and two clinical samples.</title>
        <authorList>
            <person name="Bernier A.-M."/>
            <person name="Bernard K."/>
        </authorList>
    </citation>
    <scope>NUCLEOTIDE SEQUENCE [LARGE SCALE GENOMIC DNA]</scope>
    <source>
        <strain evidence="10 11">NML 120205</strain>
    </source>
</reference>
<dbReference type="EMBL" id="REGC01000022">
    <property type="protein sequence ID" value="RMB56588.1"/>
    <property type="molecule type" value="Genomic_DNA"/>
</dbReference>
<feature type="transmembrane region" description="Helical" evidence="8">
    <location>
        <begin position="354"/>
        <end position="375"/>
    </location>
</feature>
<feature type="transmembrane region" description="Helical" evidence="8">
    <location>
        <begin position="12"/>
        <end position="33"/>
    </location>
</feature>
<dbReference type="GeneID" id="92746559"/>
<evidence type="ECO:0000256" key="5">
    <source>
        <dbReference type="ARBA" id="ARBA00022989"/>
    </source>
</evidence>
<keyword evidence="7 8" id="KW-0472">Membrane</keyword>
<dbReference type="OrthoDB" id="9810952at2"/>
<feature type="transmembrane region" description="Helical" evidence="8">
    <location>
        <begin position="127"/>
        <end position="152"/>
    </location>
</feature>
<keyword evidence="6" id="KW-0406">Ion transport</keyword>
<evidence type="ECO:0000313" key="11">
    <source>
        <dbReference type="Proteomes" id="UP000270649"/>
    </source>
</evidence>
<comment type="subcellular location">
    <subcellularLocation>
        <location evidence="1">Cell membrane</location>
        <topology evidence="1">Multi-pass membrane protein</topology>
    </subcellularLocation>
</comment>
<dbReference type="GO" id="GO:0005886">
    <property type="term" value="C:plasma membrane"/>
    <property type="evidence" value="ECO:0007669"/>
    <property type="project" value="UniProtKB-SubCell"/>
</dbReference>
<gene>
    <name evidence="10" type="ORF">D9543_10905</name>
    <name evidence="9" type="ORF">GWO63_011425</name>
</gene>
<keyword evidence="2" id="KW-0813">Transport</keyword>
<comment type="caution">
    <text evidence="10">The sequence shown here is derived from an EMBL/GenBank/DDBJ whole genome shotgun (WGS) entry which is preliminary data.</text>
</comment>
<keyword evidence="3" id="KW-1003">Cell membrane</keyword>
<feature type="transmembrane region" description="Helical" evidence="8">
    <location>
        <begin position="45"/>
        <end position="64"/>
    </location>
</feature>
<dbReference type="GO" id="GO:0030001">
    <property type="term" value="P:metal ion transport"/>
    <property type="evidence" value="ECO:0007669"/>
    <property type="project" value="UniProtKB-ARBA"/>
</dbReference>
<reference evidence="9 12" key="2">
    <citation type="submission" date="2021-01" db="EMBL/GenBank/DDBJ databases">
        <title>Complete genome sequences of Corynebacterium macginleyi strains isolated from infectious keratitis.</title>
        <authorList>
            <person name="Sagerfors S."/>
            <person name="Poehlein A."/>
            <person name="Soderquist B."/>
            <person name="Bruggemann H."/>
        </authorList>
    </citation>
    <scope>NUCLEOTIDE SEQUENCE [LARGE SCALE GENOMIC DNA]</scope>
    <source>
        <strain evidence="9 12">12T220</strain>
    </source>
</reference>
<evidence type="ECO:0000256" key="4">
    <source>
        <dbReference type="ARBA" id="ARBA00022692"/>
    </source>
</evidence>
<evidence type="ECO:0000256" key="7">
    <source>
        <dbReference type="ARBA" id="ARBA00023136"/>
    </source>
</evidence>
<dbReference type="GO" id="GO:0008324">
    <property type="term" value="F:monoatomic cation transmembrane transporter activity"/>
    <property type="evidence" value="ECO:0007669"/>
    <property type="project" value="InterPro"/>
</dbReference>
<evidence type="ECO:0000313" key="10">
    <source>
        <dbReference type="EMBL" id="RMB56588.1"/>
    </source>
</evidence>
<feature type="transmembrane region" description="Helical" evidence="8">
    <location>
        <begin position="76"/>
        <end position="100"/>
    </location>
</feature>
<evidence type="ECO:0000256" key="2">
    <source>
        <dbReference type="ARBA" id="ARBA00022448"/>
    </source>
</evidence>
<sequence length="450" mass="47584">MKRLLFLRQWGPARLTATGFLLLILIGTVLLLLPFAEAGDSRASFLSALFTATSAVSLTGLVVVDTGSFWSPAGQVVILALIQLGGLGIMSLASLSGLLLTGRISFKARKTGAYESRPILAGGIRRTLIFTFAFTAVVESIIAAAVTARLMVGYGHSFPRALWEGIFHAISAFNNAGFSTNSDNLVPFVGDAWILLPLAGAVIGGGLGFPVWAELVRHVRRRSEATRRISITARMTLAATGVLIVAGTLFFALTEWNGVLAPMSWGEKLLNAFFASVSPRTAGFNTFDYGEVHPVTLMGTDTLMFIGGGSAGTAGGIKVTTACVLLAAMAAEFLGKEKTSIYHRSLPHSVSRQALALSFAGVLVVTLGVAALRFFDPQFTGDQVSFEVMSAFATVGLSTGITASLSAPSQILLCFIMYLGRVGPTTLVAALAVKNVSRRYSYPEERPFIG</sequence>
<keyword evidence="5 8" id="KW-1133">Transmembrane helix</keyword>
<dbReference type="InterPro" id="IPR003445">
    <property type="entry name" value="Cat_transpt"/>
</dbReference>
<dbReference type="Proteomes" id="UP001518680">
    <property type="component" value="Unassembled WGS sequence"/>
</dbReference>
<dbReference type="PANTHER" id="PTHR32024">
    <property type="entry name" value="TRK SYSTEM POTASSIUM UPTAKE PROTEIN TRKG-RELATED"/>
    <property type="match status" value="1"/>
</dbReference>
<evidence type="ECO:0000256" key="1">
    <source>
        <dbReference type="ARBA" id="ARBA00004651"/>
    </source>
</evidence>
<feature type="transmembrane region" description="Helical" evidence="8">
    <location>
        <begin position="233"/>
        <end position="253"/>
    </location>
</feature>
<evidence type="ECO:0000256" key="6">
    <source>
        <dbReference type="ARBA" id="ARBA00023065"/>
    </source>
</evidence>
<dbReference type="RefSeq" id="WP_121911571.1">
    <property type="nucleotide sequence ID" value="NZ_CP068291.1"/>
</dbReference>
<name>A0A3M0H8S5_9CORY</name>
<dbReference type="Pfam" id="PF02386">
    <property type="entry name" value="TrkH"/>
    <property type="match status" value="1"/>
</dbReference>
<dbReference type="Proteomes" id="UP000270649">
    <property type="component" value="Unassembled WGS sequence"/>
</dbReference>
<keyword evidence="12" id="KW-1185">Reference proteome</keyword>
<evidence type="ECO:0000256" key="8">
    <source>
        <dbReference type="SAM" id="Phobius"/>
    </source>
</evidence>
<dbReference type="EMBL" id="JAACBX020000002">
    <property type="protein sequence ID" value="MBM0244827.1"/>
    <property type="molecule type" value="Genomic_DNA"/>
</dbReference>
<accession>A0A3M0H8S5</accession>
<feature type="transmembrane region" description="Helical" evidence="8">
    <location>
        <begin position="192"/>
        <end position="212"/>
    </location>
</feature>
<protein>
    <submittedName>
        <fullName evidence="10">TrkH family potassium uptake protein</fullName>
    </submittedName>
</protein>
<evidence type="ECO:0000313" key="9">
    <source>
        <dbReference type="EMBL" id="MBM0244827.1"/>
    </source>
</evidence>
<evidence type="ECO:0000256" key="3">
    <source>
        <dbReference type="ARBA" id="ARBA00022475"/>
    </source>
</evidence>
<dbReference type="AlphaFoldDB" id="A0A3M0H8S5"/>